<keyword evidence="4" id="KW-1185">Reference proteome</keyword>
<dbReference type="GO" id="GO:0016020">
    <property type="term" value="C:membrane"/>
    <property type="evidence" value="ECO:0007669"/>
    <property type="project" value="InterPro"/>
</dbReference>
<feature type="domain" description="MAM" evidence="2">
    <location>
        <begin position="68"/>
        <end position="132"/>
    </location>
</feature>
<dbReference type="InterPro" id="IPR013320">
    <property type="entry name" value="ConA-like_dom_sf"/>
</dbReference>
<organism evidence="3 4">
    <name type="scientific">Mytilus edulis</name>
    <name type="common">Blue mussel</name>
    <dbReference type="NCBI Taxonomy" id="6550"/>
    <lineage>
        <taxon>Eukaryota</taxon>
        <taxon>Metazoa</taxon>
        <taxon>Spiralia</taxon>
        <taxon>Lophotrochozoa</taxon>
        <taxon>Mollusca</taxon>
        <taxon>Bivalvia</taxon>
        <taxon>Autobranchia</taxon>
        <taxon>Pteriomorphia</taxon>
        <taxon>Mytilida</taxon>
        <taxon>Mytiloidea</taxon>
        <taxon>Mytilidae</taxon>
        <taxon>Mytilinae</taxon>
        <taxon>Mytilus</taxon>
    </lineage>
</organism>
<feature type="chain" id="PRO_5035781514" description="MAM domain-containing protein" evidence="1">
    <location>
        <begin position="21"/>
        <end position="167"/>
    </location>
</feature>
<dbReference type="AlphaFoldDB" id="A0A8S3QGK5"/>
<proteinExistence type="predicted"/>
<name>A0A8S3QGK5_MYTED</name>
<dbReference type="SUPFAM" id="SSF49899">
    <property type="entry name" value="Concanavalin A-like lectins/glucanases"/>
    <property type="match status" value="1"/>
</dbReference>
<protein>
    <recommendedName>
        <fullName evidence="2">MAM domain-containing protein</fullName>
    </recommendedName>
</protein>
<dbReference type="Pfam" id="PF00629">
    <property type="entry name" value="MAM"/>
    <property type="match status" value="1"/>
</dbReference>
<dbReference type="PANTHER" id="PTHR23282:SF101">
    <property type="entry name" value="MAM DOMAIN-CONTAINING PROTEIN"/>
    <property type="match status" value="1"/>
</dbReference>
<comment type="caution">
    <text evidence="3">The sequence shown here is derived from an EMBL/GenBank/DDBJ whole genome shotgun (WGS) entry which is preliminary data.</text>
</comment>
<dbReference type="InterPro" id="IPR000998">
    <property type="entry name" value="MAM_dom"/>
</dbReference>
<keyword evidence="1" id="KW-0732">Signal</keyword>
<evidence type="ECO:0000259" key="2">
    <source>
        <dbReference type="PROSITE" id="PS50060"/>
    </source>
</evidence>
<dbReference type="PROSITE" id="PS50060">
    <property type="entry name" value="MAM_2"/>
    <property type="match status" value="1"/>
</dbReference>
<dbReference type="Proteomes" id="UP000683360">
    <property type="component" value="Unassembled WGS sequence"/>
</dbReference>
<dbReference type="PANTHER" id="PTHR23282">
    <property type="entry name" value="APICAL ENDOSOMAL GLYCOPROTEIN PRECURSOR"/>
    <property type="match status" value="1"/>
</dbReference>
<sequence>MISYCIDVLFSLVLTGQCLASNGKCGTKGLTCEQKFGQGWINKGRCCNEKPCCGEEESKGKFIPEINHSCGFETTEQCFFKQTNQDDFDWTRRSGFTPTGGTGPNSAAEGLYFMFIEATGKNIHEKAVLTTEATNLQVSIGHHSVPFKQVIVSKSGVKDIEVTGLQS</sequence>
<gene>
    <name evidence="3" type="ORF">MEDL_8035</name>
</gene>
<dbReference type="EMBL" id="CAJPWZ010000456">
    <property type="protein sequence ID" value="CAG2192900.1"/>
    <property type="molecule type" value="Genomic_DNA"/>
</dbReference>
<dbReference type="Gene3D" id="2.60.120.200">
    <property type="match status" value="1"/>
</dbReference>
<evidence type="ECO:0000313" key="3">
    <source>
        <dbReference type="EMBL" id="CAG2192900.1"/>
    </source>
</evidence>
<accession>A0A8S3QGK5</accession>
<feature type="signal peptide" evidence="1">
    <location>
        <begin position="1"/>
        <end position="20"/>
    </location>
</feature>
<evidence type="ECO:0000256" key="1">
    <source>
        <dbReference type="SAM" id="SignalP"/>
    </source>
</evidence>
<evidence type="ECO:0000313" key="4">
    <source>
        <dbReference type="Proteomes" id="UP000683360"/>
    </source>
</evidence>
<reference evidence="3" key="1">
    <citation type="submission" date="2021-03" db="EMBL/GenBank/DDBJ databases">
        <authorList>
            <person name="Bekaert M."/>
        </authorList>
    </citation>
    <scope>NUCLEOTIDE SEQUENCE</scope>
</reference>
<dbReference type="InterPro" id="IPR051560">
    <property type="entry name" value="MAM_domain-containing"/>
</dbReference>
<dbReference type="OrthoDB" id="6186037at2759"/>